<keyword evidence="2 5" id="KW-0812">Transmembrane</keyword>
<evidence type="ECO:0000256" key="3">
    <source>
        <dbReference type="ARBA" id="ARBA00022989"/>
    </source>
</evidence>
<evidence type="ECO:0000256" key="5">
    <source>
        <dbReference type="SAM" id="Phobius"/>
    </source>
</evidence>
<dbReference type="Pfam" id="PF00001">
    <property type="entry name" value="7tm_1"/>
    <property type="match status" value="1"/>
</dbReference>
<comment type="subcellular location">
    <subcellularLocation>
        <location evidence="1">Membrane</location>
    </subcellularLocation>
</comment>
<keyword evidence="3 5" id="KW-1133">Transmembrane helix</keyword>
<dbReference type="AlphaFoldDB" id="A0A8X6THQ7"/>
<keyword evidence="6" id="KW-0675">Receptor</keyword>
<name>A0A8X6THQ7_NEPPI</name>
<comment type="caution">
    <text evidence="6">The sequence shown here is derived from an EMBL/GenBank/DDBJ whole genome shotgun (WGS) entry which is preliminary data.</text>
</comment>
<reference evidence="6" key="1">
    <citation type="submission" date="2020-08" db="EMBL/GenBank/DDBJ databases">
        <title>Multicomponent nature underlies the extraordinary mechanical properties of spider dragline silk.</title>
        <authorList>
            <person name="Kono N."/>
            <person name="Nakamura H."/>
            <person name="Mori M."/>
            <person name="Yoshida Y."/>
            <person name="Ohtoshi R."/>
            <person name="Malay A.D."/>
            <person name="Moran D.A.P."/>
            <person name="Tomita M."/>
            <person name="Numata K."/>
            <person name="Arakawa K."/>
        </authorList>
    </citation>
    <scope>NUCLEOTIDE SEQUENCE</scope>
</reference>
<evidence type="ECO:0000313" key="7">
    <source>
        <dbReference type="Proteomes" id="UP000887013"/>
    </source>
</evidence>
<organism evidence="6 7">
    <name type="scientific">Nephila pilipes</name>
    <name type="common">Giant wood spider</name>
    <name type="synonym">Nephila maculata</name>
    <dbReference type="NCBI Taxonomy" id="299642"/>
    <lineage>
        <taxon>Eukaryota</taxon>
        <taxon>Metazoa</taxon>
        <taxon>Ecdysozoa</taxon>
        <taxon>Arthropoda</taxon>
        <taxon>Chelicerata</taxon>
        <taxon>Arachnida</taxon>
        <taxon>Araneae</taxon>
        <taxon>Araneomorphae</taxon>
        <taxon>Entelegynae</taxon>
        <taxon>Araneoidea</taxon>
        <taxon>Nephilidae</taxon>
        <taxon>Nephila</taxon>
    </lineage>
</organism>
<dbReference type="OrthoDB" id="6422738at2759"/>
<dbReference type="Gene3D" id="1.20.1070.10">
    <property type="entry name" value="Rhodopsin 7-helix transmembrane proteins"/>
    <property type="match status" value="1"/>
</dbReference>
<evidence type="ECO:0000256" key="1">
    <source>
        <dbReference type="ARBA" id="ARBA00004370"/>
    </source>
</evidence>
<dbReference type="SUPFAM" id="SSF81321">
    <property type="entry name" value="Family A G protein-coupled receptor-like"/>
    <property type="match status" value="1"/>
</dbReference>
<keyword evidence="7" id="KW-1185">Reference proteome</keyword>
<evidence type="ECO:0000256" key="4">
    <source>
        <dbReference type="ARBA" id="ARBA00023136"/>
    </source>
</evidence>
<dbReference type="Proteomes" id="UP000887013">
    <property type="component" value="Unassembled WGS sequence"/>
</dbReference>
<accession>A0A8X6THQ7</accession>
<feature type="transmembrane region" description="Helical" evidence="5">
    <location>
        <begin position="31"/>
        <end position="55"/>
    </location>
</feature>
<sequence length="91" mass="10987">MWQEPHYRRRLCLRRTDIASMQKARARTLQMTIIVVLTYILCWTPYVIMALWYLFDPVSAEKVDAKVVLVHVDRVQFLLQSHGIWKLRPRF</sequence>
<proteinExistence type="predicted"/>
<dbReference type="InterPro" id="IPR000276">
    <property type="entry name" value="GPCR_Rhodpsn"/>
</dbReference>
<evidence type="ECO:0000256" key="2">
    <source>
        <dbReference type="ARBA" id="ARBA00022692"/>
    </source>
</evidence>
<gene>
    <name evidence="6" type="primary">NCL1_40070</name>
    <name evidence="6" type="ORF">NPIL_644311</name>
</gene>
<keyword evidence="4 5" id="KW-0472">Membrane</keyword>
<dbReference type="GO" id="GO:0004930">
    <property type="term" value="F:G protein-coupled receptor activity"/>
    <property type="evidence" value="ECO:0007669"/>
    <property type="project" value="InterPro"/>
</dbReference>
<protein>
    <submittedName>
        <fullName evidence="6">Gonadotropin-releasing hormone II receptor</fullName>
    </submittedName>
</protein>
<dbReference type="GO" id="GO:0016020">
    <property type="term" value="C:membrane"/>
    <property type="evidence" value="ECO:0007669"/>
    <property type="project" value="UniProtKB-SubCell"/>
</dbReference>
<dbReference type="EMBL" id="BMAW01104046">
    <property type="protein sequence ID" value="GFT12117.1"/>
    <property type="molecule type" value="Genomic_DNA"/>
</dbReference>
<evidence type="ECO:0000313" key="6">
    <source>
        <dbReference type="EMBL" id="GFT12117.1"/>
    </source>
</evidence>